<keyword evidence="6" id="KW-1185">Reference proteome</keyword>
<organism evidence="5 6">
    <name type="scientific">Roseivirga pacifica</name>
    <dbReference type="NCBI Taxonomy" id="1267423"/>
    <lineage>
        <taxon>Bacteria</taxon>
        <taxon>Pseudomonadati</taxon>
        <taxon>Bacteroidota</taxon>
        <taxon>Cytophagia</taxon>
        <taxon>Cytophagales</taxon>
        <taxon>Roseivirgaceae</taxon>
        <taxon>Roseivirga</taxon>
    </lineage>
</organism>
<dbReference type="Gene3D" id="2.60.40.1180">
    <property type="entry name" value="Golgi alpha-mannosidase II"/>
    <property type="match status" value="1"/>
</dbReference>
<dbReference type="PANTHER" id="PTHR10357">
    <property type="entry name" value="ALPHA-AMYLASE FAMILY MEMBER"/>
    <property type="match status" value="1"/>
</dbReference>
<evidence type="ECO:0000313" key="5">
    <source>
        <dbReference type="EMBL" id="SEW22871.1"/>
    </source>
</evidence>
<dbReference type="SUPFAM" id="SSF51011">
    <property type="entry name" value="Glycosyl hydrolase domain"/>
    <property type="match status" value="1"/>
</dbReference>
<dbReference type="Gene3D" id="2.60.40.10">
    <property type="entry name" value="Immunoglobulins"/>
    <property type="match status" value="1"/>
</dbReference>
<feature type="chain" id="PRO_5011440752" evidence="3">
    <location>
        <begin position="23"/>
        <end position="621"/>
    </location>
</feature>
<dbReference type="InterPro" id="IPR013783">
    <property type="entry name" value="Ig-like_fold"/>
</dbReference>
<dbReference type="GeneID" id="99986797"/>
<dbReference type="Gene3D" id="3.20.20.80">
    <property type="entry name" value="Glycosidases"/>
    <property type="match status" value="1"/>
</dbReference>
<dbReference type="SUPFAM" id="SSF81296">
    <property type="entry name" value="E set domains"/>
    <property type="match status" value="1"/>
</dbReference>
<feature type="domain" description="Glycosyl hydrolase family 13 catalytic" evidence="4">
    <location>
        <begin position="132"/>
        <end position="533"/>
    </location>
</feature>
<accession>A0A1I0Q7J6</accession>
<feature type="signal peptide" evidence="3">
    <location>
        <begin position="1"/>
        <end position="22"/>
    </location>
</feature>
<dbReference type="CDD" id="cd11340">
    <property type="entry name" value="AmyAc_bac_CMD_like_3"/>
    <property type="match status" value="1"/>
</dbReference>
<name>A0A1I0Q7J6_9BACT</name>
<dbReference type="InterPro" id="IPR017853">
    <property type="entry name" value="GH"/>
</dbReference>
<evidence type="ECO:0000259" key="4">
    <source>
        <dbReference type="SMART" id="SM00642"/>
    </source>
</evidence>
<gene>
    <name evidence="5" type="ORF">SAMN05216290_2085</name>
</gene>
<evidence type="ECO:0000256" key="3">
    <source>
        <dbReference type="SAM" id="SignalP"/>
    </source>
</evidence>
<protein>
    <submittedName>
        <fullName evidence="5">Glycosidase</fullName>
    </submittedName>
</protein>
<dbReference type="STRING" id="1267423.SAMN05216290_2085"/>
<dbReference type="RefSeq" id="WP_090258519.1">
    <property type="nucleotide sequence ID" value="NZ_FOIR01000002.1"/>
</dbReference>
<dbReference type="Pfam" id="PF09087">
    <property type="entry name" value="Cyc-maltodext_N"/>
    <property type="match status" value="1"/>
</dbReference>
<dbReference type="Pfam" id="PF00128">
    <property type="entry name" value="Alpha-amylase"/>
    <property type="match status" value="1"/>
</dbReference>
<dbReference type="InterPro" id="IPR019492">
    <property type="entry name" value="Cyclo-malto-dextrinase_C"/>
</dbReference>
<dbReference type="EMBL" id="FOIR01000002">
    <property type="protein sequence ID" value="SEW22871.1"/>
    <property type="molecule type" value="Genomic_DNA"/>
</dbReference>
<dbReference type="SUPFAM" id="SSF51445">
    <property type="entry name" value="(Trans)glycosidases"/>
    <property type="match status" value="1"/>
</dbReference>
<reference evidence="6" key="1">
    <citation type="submission" date="2016-10" db="EMBL/GenBank/DDBJ databases">
        <authorList>
            <person name="Varghese N."/>
            <person name="Submissions S."/>
        </authorList>
    </citation>
    <scope>NUCLEOTIDE SEQUENCE [LARGE SCALE GENOMIC DNA]</scope>
    <source>
        <strain evidence="6">CGMCC 1.12402</strain>
    </source>
</reference>
<keyword evidence="3" id="KW-0732">Signal</keyword>
<dbReference type="SMART" id="SM00642">
    <property type="entry name" value="Aamy"/>
    <property type="match status" value="1"/>
</dbReference>
<keyword evidence="2 5" id="KW-0326">Glycosidase</keyword>
<dbReference type="InterPro" id="IPR014756">
    <property type="entry name" value="Ig_E-set"/>
</dbReference>
<dbReference type="GO" id="GO:0016798">
    <property type="term" value="F:hydrolase activity, acting on glycosyl bonds"/>
    <property type="evidence" value="ECO:0007669"/>
    <property type="project" value="UniProtKB-KW"/>
</dbReference>
<evidence type="ECO:0000256" key="2">
    <source>
        <dbReference type="ARBA" id="ARBA00023295"/>
    </source>
</evidence>
<evidence type="ECO:0000256" key="1">
    <source>
        <dbReference type="ARBA" id="ARBA00022801"/>
    </source>
</evidence>
<dbReference type="InterPro" id="IPR013780">
    <property type="entry name" value="Glyco_hydro_b"/>
</dbReference>
<dbReference type="PANTHER" id="PTHR10357:SF210">
    <property type="entry name" value="MALTODEXTRIN GLUCOSIDASE"/>
    <property type="match status" value="1"/>
</dbReference>
<sequence>MKVLKPLFCLLLLLSISSVTQAQSIKNLKVEPPFWFANMPTEKLQLMLYAEDIGNYRASIDAEGITLVNQVVGDSPNYLFVNLLIGKDVKAGDFDITLTNGKKQHTFAYTLNTRSADANRNQGFSAEDVIYLLMPDRFANGNPDNDTIEGMLEPARRSYPSGRHGGDIQGVKEHLDYIKSLGMTAVWLTPVFENDQTPEYKAYHGYAATDMYKVDRRFGSNAEFLDFVETCHEMGLKVIMDMIHNHIGDQHWWMKDLPFNNWVHDKSVYGNTNYRGTIASDPYAAQFDKDKLQKGWFVTEMPDLDQRNPQLADYLIQNTLWWIEYSGVDGIRMDTYLYPYQDYMARWAKEVIEAYPDFNIVGESWVETVAHEAYWQQNLPGQSDGYESHLPSVTDFQIHFAVRDAFNQDFGWESGLMKIYYALSQDRLYSDPMKNVIFLDNHDIHRIYSTLGEKPEHLKMAYAFLMTTRGIPQVYYGTELAFKQGPADWGDGGKRADMPGGWAGDERSVFTENDRTNAENDMLNYVSKITNWRKNSKAIHEGKLLHFVPENNVYVYFRYTDNERVMVVMNMNEEATTISKAKHIEMLRGYATGTNVVTDATVDLTKDFTVPAKTTMVLELH</sequence>
<keyword evidence="1" id="KW-0378">Hydrolase</keyword>
<dbReference type="OrthoDB" id="9806009at2"/>
<dbReference type="Pfam" id="PF10438">
    <property type="entry name" value="Cyc-maltodext_C"/>
    <property type="match status" value="1"/>
</dbReference>
<proteinExistence type="predicted"/>
<evidence type="ECO:0000313" key="6">
    <source>
        <dbReference type="Proteomes" id="UP000199437"/>
    </source>
</evidence>
<dbReference type="GO" id="GO:0005975">
    <property type="term" value="P:carbohydrate metabolic process"/>
    <property type="evidence" value="ECO:0007669"/>
    <property type="project" value="InterPro"/>
</dbReference>
<dbReference type="Proteomes" id="UP000199437">
    <property type="component" value="Unassembled WGS sequence"/>
</dbReference>
<dbReference type="InterPro" id="IPR006047">
    <property type="entry name" value="GH13_cat_dom"/>
</dbReference>
<dbReference type="AlphaFoldDB" id="A0A1I0Q7J6"/>
<dbReference type="InterPro" id="IPR015171">
    <property type="entry name" value="Cyc-maltodext_N"/>
</dbReference>